<keyword evidence="4 9" id="KW-0812">Transmembrane</keyword>
<dbReference type="InterPro" id="IPR005828">
    <property type="entry name" value="MFS_sugar_transport-like"/>
</dbReference>
<evidence type="ECO:0000256" key="3">
    <source>
        <dbReference type="ARBA" id="ARBA00022448"/>
    </source>
</evidence>
<dbReference type="GO" id="GO:0005351">
    <property type="term" value="F:carbohydrate:proton symporter activity"/>
    <property type="evidence" value="ECO:0007669"/>
    <property type="project" value="TreeGrafter"/>
</dbReference>
<dbReference type="PROSITE" id="PS50850">
    <property type="entry name" value="MFS"/>
    <property type="match status" value="1"/>
</dbReference>
<feature type="transmembrane region" description="Helical" evidence="9">
    <location>
        <begin position="579"/>
        <end position="598"/>
    </location>
</feature>
<evidence type="ECO:0000256" key="7">
    <source>
        <dbReference type="ARBA" id="ARBA00023136"/>
    </source>
</evidence>
<evidence type="ECO:0000313" key="11">
    <source>
        <dbReference type="EMBL" id="WPK27249.1"/>
    </source>
</evidence>
<keyword evidence="3" id="KW-0813">Transport</keyword>
<keyword evidence="12" id="KW-1185">Reference proteome</keyword>
<dbReference type="InterPro" id="IPR050360">
    <property type="entry name" value="MFS_Sugar_Transporters"/>
</dbReference>
<dbReference type="FunFam" id="1.20.1250.20:FF:000026">
    <property type="entry name" value="MFS quinate transporter QutD"/>
    <property type="match status" value="1"/>
</dbReference>
<comment type="similarity">
    <text evidence="2">Belongs to the major facilitator superfamily. Sugar transporter (TC 2.A.1.1) family.</text>
</comment>
<evidence type="ECO:0000256" key="8">
    <source>
        <dbReference type="ARBA" id="ARBA00043213"/>
    </source>
</evidence>
<keyword evidence="5" id="KW-0672">Quinate metabolism</keyword>
<name>A0AAX4HFL6_9ASCO</name>
<dbReference type="PROSITE" id="PS00216">
    <property type="entry name" value="SUGAR_TRANSPORT_1"/>
    <property type="match status" value="1"/>
</dbReference>
<reference evidence="11 12" key="1">
    <citation type="submission" date="2023-10" db="EMBL/GenBank/DDBJ databases">
        <title>Draft Genome Sequence of Candida saopaulonensis from a very Premature Infant with Sepsis.</title>
        <authorList>
            <person name="Ning Y."/>
            <person name="Dai R."/>
            <person name="Xiao M."/>
            <person name="Xu Y."/>
            <person name="Yan Q."/>
            <person name="Zhang L."/>
        </authorList>
    </citation>
    <scope>NUCLEOTIDE SEQUENCE [LARGE SCALE GENOMIC DNA]</scope>
    <source>
        <strain evidence="11 12">19XY460</strain>
    </source>
</reference>
<dbReference type="PANTHER" id="PTHR48022:SF34">
    <property type="entry name" value="MAJOR FACILITATOR SUPERFAMILY (MFS) PROFILE DOMAIN-CONTAINING PROTEIN-RELATED"/>
    <property type="match status" value="1"/>
</dbReference>
<feature type="transmembrane region" description="Helical" evidence="9">
    <location>
        <begin position="220"/>
        <end position="238"/>
    </location>
</feature>
<dbReference type="PRINTS" id="PR00171">
    <property type="entry name" value="SUGRTRNSPORT"/>
</dbReference>
<dbReference type="RefSeq" id="XP_062879627.1">
    <property type="nucleotide sequence ID" value="XM_063023557.1"/>
</dbReference>
<sequence length="700" mass="77623">MWGKSYHNHWRGGSMTKKTSIWRICGGARKDVVAMSGPLASVSGRPPTVRGGAWGHGHPRSSIRLQSPHLLSTVSLSKQSCYLNVAKRFVFFSITKHQLLMSAAKLEYGVSNDSVSSNDMDRSGSEVSLDGKIEQVKSEKLFLRQVKDAVLLKKLLEKVEERPTPPQVYNWRIYYTALIASAAAIIIGYDGGFIGGTVALPSFREEFGLDKMTKEHADSIISNVISVFHAGCFFGALLSYPFSYYLGRRISLIIAAVTITIGSAIMLAANSKAGLGPIYAGRVLAGLAVGFSTNLTPVYLSEISPPAIRGRIIALYEIGWRVGDLVGFWINFGIAEHIPKLKTQWLIPFAIQLIPSGMFLLGSVLMRESPRWLFSVNKDEKALDNLLWFRNLPESDEYIIYEVNQVKESIDSQRAKVGLGLLDPFKEVFGGDGKIFYRLCLTCGLFLFQNFLGIQSINYYSPKIFAGLGVKGTNATLFSTGMFGVVKFICTFIYVLIIVDSLGRRKAFMVSSTVCSICFWYIGSYLKLNDPTKPGATAGPGGTAAIAMMYIWIASFILAWSGGPFVVGSEIFDQNIRSFVQAINAAVSWIPIFIMSRFTTSMIAKMQYGIYFFFASLAVLSVPFVFFCIPETKGIALEDMDKLFDRRIPAWKAHQHVFKSAQRDAEVVLRDHKDLFKVDSVKNYGVEQVEDKDLMAANKV</sequence>
<feature type="transmembrane region" description="Helical" evidence="9">
    <location>
        <begin position="543"/>
        <end position="567"/>
    </location>
</feature>
<comment type="subcellular location">
    <subcellularLocation>
        <location evidence="1">Membrane</location>
        <topology evidence="1">Multi-pass membrane protein</topology>
    </subcellularLocation>
</comment>
<dbReference type="PROSITE" id="PS00217">
    <property type="entry name" value="SUGAR_TRANSPORT_2"/>
    <property type="match status" value="1"/>
</dbReference>
<dbReference type="AlphaFoldDB" id="A0AAX4HFL6"/>
<gene>
    <name evidence="11" type="ORF">PUMCH_004626</name>
</gene>
<evidence type="ECO:0000256" key="5">
    <source>
        <dbReference type="ARBA" id="ARBA00022911"/>
    </source>
</evidence>
<dbReference type="GeneID" id="88175686"/>
<dbReference type="PANTHER" id="PTHR48022">
    <property type="entry name" value="PLASTIDIC GLUCOSE TRANSPORTER 4"/>
    <property type="match status" value="1"/>
</dbReference>
<evidence type="ECO:0000259" key="10">
    <source>
        <dbReference type="PROSITE" id="PS50850"/>
    </source>
</evidence>
<dbReference type="GO" id="GO:0016020">
    <property type="term" value="C:membrane"/>
    <property type="evidence" value="ECO:0007669"/>
    <property type="project" value="UniProtKB-SubCell"/>
</dbReference>
<evidence type="ECO:0000256" key="9">
    <source>
        <dbReference type="SAM" id="Phobius"/>
    </source>
</evidence>
<accession>A0AAX4HFL6</accession>
<feature type="transmembrane region" description="Helical" evidence="9">
    <location>
        <begin position="173"/>
        <end position="200"/>
    </location>
</feature>
<feature type="transmembrane region" description="Helical" evidence="9">
    <location>
        <begin position="346"/>
        <end position="365"/>
    </location>
</feature>
<organism evidence="11 12">
    <name type="scientific">Australozyma saopauloensis</name>
    <dbReference type="NCBI Taxonomy" id="291208"/>
    <lineage>
        <taxon>Eukaryota</taxon>
        <taxon>Fungi</taxon>
        <taxon>Dikarya</taxon>
        <taxon>Ascomycota</taxon>
        <taxon>Saccharomycotina</taxon>
        <taxon>Pichiomycetes</taxon>
        <taxon>Metschnikowiaceae</taxon>
        <taxon>Australozyma</taxon>
    </lineage>
</organism>
<feature type="transmembrane region" description="Helical" evidence="9">
    <location>
        <begin position="281"/>
        <end position="300"/>
    </location>
</feature>
<dbReference type="SUPFAM" id="SSF103473">
    <property type="entry name" value="MFS general substrate transporter"/>
    <property type="match status" value="1"/>
</dbReference>
<feature type="transmembrane region" description="Helical" evidence="9">
    <location>
        <begin position="506"/>
        <end position="523"/>
    </location>
</feature>
<dbReference type="NCBIfam" id="TIGR00879">
    <property type="entry name" value="SP"/>
    <property type="match status" value="1"/>
</dbReference>
<evidence type="ECO:0000313" key="12">
    <source>
        <dbReference type="Proteomes" id="UP001338582"/>
    </source>
</evidence>
<feature type="transmembrane region" description="Helical" evidence="9">
    <location>
        <begin position="477"/>
        <end position="499"/>
    </location>
</feature>
<keyword evidence="6 9" id="KW-1133">Transmembrane helix</keyword>
<feature type="transmembrane region" description="Helical" evidence="9">
    <location>
        <begin position="312"/>
        <end position="334"/>
    </location>
</feature>
<dbReference type="Pfam" id="PF00083">
    <property type="entry name" value="Sugar_tr"/>
    <property type="match status" value="1"/>
</dbReference>
<dbReference type="InterPro" id="IPR005829">
    <property type="entry name" value="Sugar_transporter_CS"/>
</dbReference>
<protein>
    <recommendedName>
        <fullName evidence="8">Quinate transporter</fullName>
    </recommendedName>
</protein>
<dbReference type="EMBL" id="CP138899">
    <property type="protein sequence ID" value="WPK27249.1"/>
    <property type="molecule type" value="Genomic_DNA"/>
</dbReference>
<dbReference type="InterPro" id="IPR020846">
    <property type="entry name" value="MFS_dom"/>
</dbReference>
<evidence type="ECO:0000256" key="6">
    <source>
        <dbReference type="ARBA" id="ARBA00022989"/>
    </source>
</evidence>
<feature type="domain" description="Major facilitator superfamily (MFS) profile" evidence="10">
    <location>
        <begin position="176"/>
        <end position="633"/>
    </location>
</feature>
<feature type="transmembrane region" description="Helical" evidence="9">
    <location>
        <begin position="435"/>
        <end position="457"/>
    </location>
</feature>
<dbReference type="Gene3D" id="1.20.1250.20">
    <property type="entry name" value="MFS general substrate transporter like domains"/>
    <property type="match status" value="1"/>
</dbReference>
<keyword evidence="7 9" id="KW-0472">Membrane</keyword>
<feature type="transmembrane region" description="Helical" evidence="9">
    <location>
        <begin position="250"/>
        <end position="269"/>
    </location>
</feature>
<evidence type="ECO:0000256" key="4">
    <source>
        <dbReference type="ARBA" id="ARBA00022692"/>
    </source>
</evidence>
<dbReference type="InterPro" id="IPR036259">
    <property type="entry name" value="MFS_trans_sf"/>
</dbReference>
<dbReference type="InterPro" id="IPR003663">
    <property type="entry name" value="Sugar/inositol_transpt"/>
</dbReference>
<feature type="transmembrane region" description="Helical" evidence="9">
    <location>
        <begin position="610"/>
        <end position="629"/>
    </location>
</feature>
<dbReference type="KEGG" id="asau:88175686"/>
<evidence type="ECO:0000256" key="1">
    <source>
        <dbReference type="ARBA" id="ARBA00004141"/>
    </source>
</evidence>
<evidence type="ECO:0000256" key="2">
    <source>
        <dbReference type="ARBA" id="ARBA00010992"/>
    </source>
</evidence>
<proteinExistence type="inferred from homology"/>
<dbReference type="Proteomes" id="UP001338582">
    <property type="component" value="Chromosome 6"/>
</dbReference>